<organism evidence="2 3">
    <name type="scientific">Thanatephorus cucumeris (strain AG1-IB / isolate 7/3/14)</name>
    <name type="common">Lettuce bottom rot fungus</name>
    <name type="synonym">Rhizoctonia solani</name>
    <dbReference type="NCBI Taxonomy" id="1108050"/>
    <lineage>
        <taxon>Eukaryota</taxon>
        <taxon>Fungi</taxon>
        <taxon>Dikarya</taxon>
        <taxon>Basidiomycota</taxon>
        <taxon>Agaricomycotina</taxon>
        <taxon>Agaricomycetes</taxon>
        <taxon>Cantharellales</taxon>
        <taxon>Ceratobasidiaceae</taxon>
        <taxon>Rhizoctonia</taxon>
        <taxon>Rhizoctonia solani AG-1</taxon>
    </lineage>
</organism>
<gene>
    <name evidence="2" type="ORF">RSOLAG1IB_11841</name>
</gene>
<name>A0A0B7FDQ6_THACB</name>
<proteinExistence type="predicted"/>
<evidence type="ECO:0000313" key="3">
    <source>
        <dbReference type="Proteomes" id="UP000059188"/>
    </source>
</evidence>
<dbReference type="AlphaFoldDB" id="A0A0B7FDQ6"/>
<dbReference type="EMBL" id="LN679296">
    <property type="protein sequence ID" value="CEL55029.1"/>
    <property type="molecule type" value="Genomic_DNA"/>
</dbReference>
<protein>
    <submittedName>
        <fullName evidence="2">Uncharacterized protein</fullName>
    </submittedName>
</protein>
<feature type="region of interest" description="Disordered" evidence="1">
    <location>
        <begin position="1"/>
        <end position="21"/>
    </location>
</feature>
<evidence type="ECO:0000313" key="2">
    <source>
        <dbReference type="EMBL" id="CEL55029.1"/>
    </source>
</evidence>
<reference evidence="2 3" key="1">
    <citation type="submission" date="2014-11" db="EMBL/GenBank/DDBJ databases">
        <authorList>
            <person name="Wibberg Daniel"/>
        </authorList>
    </citation>
    <scope>NUCLEOTIDE SEQUENCE [LARGE SCALE GENOMIC DNA]</scope>
    <source>
        <strain evidence="2">Rhizoctonia solani AG1-IB 7/3/14</strain>
    </source>
</reference>
<keyword evidence="3" id="KW-1185">Reference proteome</keyword>
<dbReference type="Proteomes" id="UP000059188">
    <property type="component" value="Unassembled WGS sequence"/>
</dbReference>
<accession>A0A0B7FDQ6</accession>
<feature type="compositionally biased region" description="Polar residues" evidence="1">
    <location>
        <begin position="1"/>
        <end position="15"/>
    </location>
</feature>
<sequence length="251" mass="28049">MSSPINYNTEPSTQPSTPPGSMDLIARYGWEGTPDMYNPPSLAGYHTLEIHEEFYERFPVLPLSMGYNQIHPMSSNPGTPGYTSPNSPMPWRDQVASNAPDGWGSDAPVWGLPEFDVPLYGYTRSYAPSPLSLTSTTEQEVDEWGLFSSDEGIDPISPSYQAPITHWGQTQEEANYLMHQWGTPVPLSGELPSHRPRPYSITNVPSVFQRGIDLNQQMNRVLEAFSTIENASDIDQRLREILDDIRGTDQA</sequence>
<evidence type="ECO:0000256" key="1">
    <source>
        <dbReference type="SAM" id="MobiDB-lite"/>
    </source>
</evidence>